<evidence type="ECO:0000313" key="2">
    <source>
        <dbReference type="EMBL" id="KAF2704768.1"/>
    </source>
</evidence>
<dbReference type="EMBL" id="MU005781">
    <property type="protein sequence ID" value="KAF2704768.1"/>
    <property type="molecule type" value="Genomic_DNA"/>
</dbReference>
<dbReference type="OrthoDB" id="4772757at2759"/>
<proteinExistence type="predicted"/>
<dbReference type="AlphaFoldDB" id="A0A6G1JW47"/>
<evidence type="ECO:0000313" key="3">
    <source>
        <dbReference type="Proteomes" id="UP000799428"/>
    </source>
</evidence>
<dbReference type="Proteomes" id="UP000799428">
    <property type="component" value="Unassembled WGS sequence"/>
</dbReference>
<name>A0A6G1JW47_9PLEO</name>
<dbReference type="PANTHER" id="PTHR10039">
    <property type="entry name" value="AMELOGENIN"/>
    <property type="match status" value="1"/>
</dbReference>
<accession>A0A6G1JW47</accession>
<feature type="region of interest" description="Disordered" evidence="1">
    <location>
        <begin position="253"/>
        <end position="284"/>
    </location>
</feature>
<dbReference type="PANTHER" id="PTHR10039:SF15">
    <property type="entry name" value="NACHT DOMAIN-CONTAINING PROTEIN"/>
    <property type="match status" value="1"/>
</dbReference>
<gene>
    <name evidence="2" type="ORF">K504DRAFT_461026</name>
</gene>
<sequence>MYQKPASDSPHIVALNEMENEADVYAYVSENLNQMADQGFFGINMDRSSIAQVAARSNGVFLWASLLLRYLSSPSLSPDERREALEQAHLLEGLEALYHNILSLLSRRNQREKLVAIDIFRWLSLSIRRLCIPGIQVALAITPGQPTTEDQYFAEFNQSIPHLTGGLVEITDCSVLFTHRSVKEYLQSPLCQDSEFSIHDESTVHAHLAAKCIYFLANNVPKRPLHRLQHYSRPAAPNRFTTNSGTLFRTSQTDDSEYKSMSSGSAFDTDGIGPPTPDNSRTTPTPAFFDNDIPFLRYAALCWPIHLTRALSNVAPQIASVTDTTISPLQHAPWLPALLDLLTDRLAVTAWVEASWRYSLPPNISRLIPLLVNLKSEIPPATIQGRELRWVVSGLRQLSDALVELREGYGTTVGENPSLLWQGTAQTTQGTFWPVWDELRGVAYVEGERRL</sequence>
<protein>
    <submittedName>
        <fullName evidence="2">Uncharacterized protein</fullName>
    </submittedName>
</protein>
<feature type="non-terminal residue" evidence="2">
    <location>
        <position position="451"/>
    </location>
</feature>
<reference evidence="2" key="1">
    <citation type="journal article" date="2020" name="Stud. Mycol.">
        <title>101 Dothideomycetes genomes: a test case for predicting lifestyles and emergence of pathogens.</title>
        <authorList>
            <person name="Haridas S."/>
            <person name="Albert R."/>
            <person name="Binder M."/>
            <person name="Bloem J."/>
            <person name="Labutti K."/>
            <person name="Salamov A."/>
            <person name="Andreopoulos B."/>
            <person name="Baker S."/>
            <person name="Barry K."/>
            <person name="Bills G."/>
            <person name="Bluhm B."/>
            <person name="Cannon C."/>
            <person name="Castanera R."/>
            <person name="Culley D."/>
            <person name="Daum C."/>
            <person name="Ezra D."/>
            <person name="Gonzalez J."/>
            <person name="Henrissat B."/>
            <person name="Kuo A."/>
            <person name="Liang C."/>
            <person name="Lipzen A."/>
            <person name="Lutzoni F."/>
            <person name="Magnuson J."/>
            <person name="Mondo S."/>
            <person name="Nolan M."/>
            <person name="Ohm R."/>
            <person name="Pangilinan J."/>
            <person name="Park H.-J."/>
            <person name="Ramirez L."/>
            <person name="Alfaro M."/>
            <person name="Sun H."/>
            <person name="Tritt A."/>
            <person name="Yoshinaga Y."/>
            <person name="Zwiers L.-H."/>
            <person name="Turgeon B."/>
            <person name="Goodwin S."/>
            <person name="Spatafora J."/>
            <person name="Crous P."/>
            <person name="Grigoriev I."/>
        </authorList>
    </citation>
    <scope>NUCLEOTIDE SEQUENCE</scope>
    <source>
        <strain evidence="2">CBS 279.74</strain>
    </source>
</reference>
<keyword evidence="3" id="KW-1185">Reference proteome</keyword>
<feature type="compositionally biased region" description="Polar residues" evidence="1">
    <location>
        <begin position="253"/>
        <end position="266"/>
    </location>
</feature>
<evidence type="ECO:0000256" key="1">
    <source>
        <dbReference type="SAM" id="MobiDB-lite"/>
    </source>
</evidence>
<organism evidence="2 3">
    <name type="scientific">Pleomassaria siparia CBS 279.74</name>
    <dbReference type="NCBI Taxonomy" id="1314801"/>
    <lineage>
        <taxon>Eukaryota</taxon>
        <taxon>Fungi</taxon>
        <taxon>Dikarya</taxon>
        <taxon>Ascomycota</taxon>
        <taxon>Pezizomycotina</taxon>
        <taxon>Dothideomycetes</taxon>
        <taxon>Pleosporomycetidae</taxon>
        <taxon>Pleosporales</taxon>
        <taxon>Pleomassariaceae</taxon>
        <taxon>Pleomassaria</taxon>
    </lineage>
</organism>